<dbReference type="InterPro" id="IPR041498">
    <property type="entry name" value="Big_6"/>
</dbReference>
<dbReference type="InterPro" id="IPR054544">
    <property type="entry name" value="Pest_crys_Cry1Aa_dom-IV"/>
</dbReference>
<dbReference type="Gene3D" id="2.60.40.10">
    <property type="entry name" value="Immunoglobulins"/>
    <property type="match status" value="1"/>
</dbReference>
<feature type="domain" description="Pesticidal crystal protein Cry1Aa" evidence="2">
    <location>
        <begin position="506"/>
        <end position="562"/>
    </location>
</feature>
<accession>A0A841Y4C2</accession>
<dbReference type="Pfam" id="PF17936">
    <property type="entry name" value="Big_6"/>
    <property type="match status" value="1"/>
</dbReference>
<feature type="domain" description="Pesticidal crystal protein Cry1Aa" evidence="2">
    <location>
        <begin position="163"/>
        <end position="215"/>
    </location>
</feature>
<gene>
    <name evidence="3" type="ORF">HB847_02065</name>
</gene>
<evidence type="ECO:0000313" key="3">
    <source>
        <dbReference type="EMBL" id="MBC1371137.1"/>
    </source>
</evidence>
<dbReference type="AlphaFoldDB" id="A0A841Y4C2"/>
<dbReference type="Pfam" id="PF18449">
    <property type="entry name" value="Endotoxin_C2"/>
    <property type="match status" value="6"/>
</dbReference>
<protein>
    <recommendedName>
        <fullName evidence="5">Bacterial Ig domain-containing protein</fullName>
    </recommendedName>
</protein>
<evidence type="ECO:0008006" key="5">
    <source>
        <dbReference type="Google" id="ProtNLM"/>
    </source>
</evidence>
<feature type="domain" description="Pesticidal crystal protein Cry1Aa" evidence="2">
    <location>
        <begin position="366"/>
        <end position="428"/>
    </location>
</feature>
<feature type="domain" description="Pesticidal crystal protein Cry1Aa" evidence="2">
    <location>
        <begin position="293"/>
        <end position="354"/>
    </location>
</feature>
<feature type="domain" description="Pesticidal crystal protein Cry1Aa" evidence="2">
    <location>
        <begin position="222"/>
        <end position="285"/>
    </location>
</feature>
<organism evidence="3 4">
    <name type="scientific">Listeria booriae</name>
    <dbReference type="NCBI Taxonomy" id="1552123"/>
    <lineage>
        <taxon>Bacteria</taxon>
        <taxon>Bacillati</taxon>
        <taxon>Bacillota</taxon>
        <taxon>Bacilli</taxon>
        <taxon>Bacillales</taxon>
        <taxon>Listeriaceae</taxon>
        <taxon>Listeria</taxon>
    </lineage>
</organism>
<name>A0A841Y4C2_9LIST</name>
<comment type="caution">
    <text evidence="3">The sequence shown here is derived from an EMBL/GenBank/DDBJ whole genome shotgun (WGS) entry which is preliminary data.</text>
</comment>
<evidence type="ECO:0000259" key="1">
    <source>
        <dbReference type="Pfam" id="PF17936"/>
    </source>
</evidence>
<feature type="domain" description="Bacterial Ig" evidence="1">
    <location>
        <begin position="569"/>
        <end position="642"/>
    </location>
</feature>
<dbReference type="RefSeq" id="WP_185375909.1">
    <property type="nucleotide sequence ID" value="NZ_JAARPL010000001.1"/>
</dbReference>
<sequence length="840" mass="90876">MKKKQVKQLVSVLTVASILGTSIVTPFNVLSEQLVEAAVSPTAPTYVAPAQPRPLEVEPGPFLKMVRFDGTHITLNLIKTARNYGVRVTLPNGTVRNFYSQYAAGARDEFVSIDVTNQNLTNPSTFFSTEGLYPNGNLYPNSYHRFYTAPYTGYKYDTAFGQSVYNLFQNSSLTSIGSGITQAEIDAARSASTNAPASPEKDRLLTLITNAQTEFTNNVNAQNKAARDAVNELFVNNTPQSQSIKITTSQTTINAARALVDKVTDNTQKTIMLADIQKAQDLLNAREAEQARQTAARQAVNELFTNNNPTANTIKGTTTQASINAAKALVDKVTNSRVKATLEADIKKAQELLDVRTTAEAEQARQTAARQAVNELFTNNNPTANTIKGTTTQASINAAKALVDKVTDSRVKATLEADIKKAQELLNAREAEQARQTAARKAVNELFENNDPTKNIKATTDQTMVDAAQKLVDKVTDTTAREQLQKDIKRANDHLEIYREAAIAKTVLDLFKDGNPSTNAIKDTTNQTAINQAQELVNTLKNTAPKKSLQELLDKAQELLDEQLATIEKPEVNPVTNNDTVVTGSGKSGLTVTVSNGRDTYTGTVTANGTFSITIPQQKADTILTLTQKNATTSSETVSVKVTNFMPAEKVKINPVGPFQQAITGKAPEGTKSVRLLVNGVPQRLVTPEADGSFNFYSRFITDGKDTNLRLKTGDVVAVDYGIRTPGHLVATTVVSAEHVKPVVHDIKENVDYITGLAPIGTQVLRLVVNGVPQRTITPQTDINATTAGGIGPDGKFKIYSRFIKDEEGITRKLKEGDVVTIDAGVQIPGYTGTTVTVGK</sequence>
<proteinExistence type="predicted"/>
<evidence type="ECO:0000313" key="4">
    <source>
        <dbReference type="Proteomes" id="UP000591929"/>
    </source>
</evidence>
<dbReference type="InterPro" id="IPR013783">
    <property type="entry name" value="Ig-like_fold"/>
</dbReference>
<dbReference type="EMBL" id="JAARPL010000001">
    <property type="protein sequence ID" value="MBC1371137.1"/>
    <property type="molecule type" value="Genomic_DNA"/>
</dbReference>
<reference evidence="3 4" key="1">
    <citation type="submission" date="2020-03" db="EMBL/GenBank/DDBJ databases">
        <title>Soil Listeria distribution.</title>
        <authorList>
            <person name="Liao J."/>
            <person name="Wiedmann M."/>
        </authorList>
    </citation>
    <scope>NUCLEOTIDE SEQUENCE [LARGE SCALE GENOMIC DNA]</scope>
    <source>
        <strain evidence="3 4">FSL L7-1681</strain>
    </source>
</reference>
<dbReference type="Proteomes" id="UP000591929">
    <property type="component" value="Unassembled WGS sequence"/>
</dbReference>
<feature type="domain" description="Pesticidal crystal protein Cry1Aa" evidence="2">
    <location>
        <begin position="436"/>
        <end position="495"/>
    </location>
</feature>
<evidence type="ECO:0000259" key="2">
    <source>
        <dbReference type="Pfam" id="PF18449"/>
    </source>
</evidence>